<reference evidence="2 3" key="1">
    <citation type="submission" date="2021-02" db="EMBL/GenBank/DDBJ databases">
        <title>Variation within the Batrachochytrium salamandrivorans European outbreak.</title>
        <authorList>
            <person name="Kelly M."/>
            <person name="Pasmans F."/>
            <person name="Shea T.P."/>
            <person name="Munoz J.F."/>
            <person name="Carranza S."/>
            <person name="Cuomo C.A."/>
            <person name="Martel A."/>
        </authorList>
    </citation>
    <scope>NUCLEOTIDE SEQUENCE [LARGE SCALE GENOMIC DNA]</scope>
    <source>
        <strain evidence="2 3">AMFP18/2</strain>
    </source>
</reference>
<dbReference type="InterPro" id="IPR042507">
    <property type="entry name" value="TBC1D19"/>
</dbReference>
<proteinExistence type="predicted"/>
<dbReference type="Gene3D" id="1.10.472.80">
    <property type="entry name" value="Ypt/Rab-GAP domain of gyp1p, domain 3"/>
    <property type="match status" value="1"/>
</dbReference>
<evidence type="ECO:0000313" key="2">
    <source>
        <dbReference type="EMBL" id="KAH6595835.1"/>
    </source>
</evidence>
<accession>A0ABQ8FFG8</accession>
<feature type="domain" description="Rab-GAP TBC" evidence="1">
    <location>
        <begin position="266"/>
        <end position="522"/>
    </location>
</feature>
<dbReference type="PANTHER" id="PTHR16110">
    <property type="entry name" value="TBC1 DOMAIN FAMILY MEMBER 19"/>
    <property type="match status" value="1"/>
</dbReference>
<evidence type="ECO:0000259" key="1">
    <source>
        <dbReference type="PROSITE" id="PS50086"/>
    </source>
</evidence>
<evidence type="ECO:0000313" key="3">
    <source>
        <dbReference type="Proteomes" id="UP001648503"/>
    </source>
</evidence>
<protein>
    <recommendedName>
        <fullName evidence="1">Rab-GAP TBC domain-containing protein</fullName>
    </recommendedName>
</protein>
<dbReference type="PROSITE" id="PS50086">
    <property type="entry name" value="TBC_RABGAP"/>
    <property type="match status" value="1"/>
</dbReference>
<dbReference type="InterPro" id="IPR000195">
    <property type="entry name" value="Rab-GAP-TBC_dom"/>
</dbReference>
<dbReference type="Pfam" id="PF00566">
    <property type="entry name" value="RabGAP-TBC"/>
    <property type="match status" value="1"/>
</dbReference>
<keyword evidence="3" id="KW-1185">Reference proteome</keyword>
<dbReference type="InterPro" id="IPR035969">
    <property type="entry name" value="Rab-GAP_TBC_sf"/>
</dbReference>
<gene>
    <name evidence="2" type="ORF">BASA50_005562</name>
</gene>
<dbReference type="EMBL" id="JAFCIX010000271">
    <property type="protein sequence ID" value="KAH6595835.1"/>
    <property type="molecule type" value="Genomic_DNA"/>
</dbReference>
<dbReference type="Proteomes" id="UP001648503">
    <property type="component" value="Unassembled WGS sequence"/>
</dbReference>
<sequence length="559" mass="63585">MWSKLHEMDMEELAKHYASYLEISSPFWIEKKSIAERILDSASTPQELERLITESYYAQSGFHKRAENFATMCNRQHAPKLSALPNQHPGVISKTEALAFEENVISACADLHKLIGRRLSQMSTEMNIPFSYQRTLLEADAFKLNYESEYTSDYVGLFPQHGSFPSKGWNQATLKTSLYDDSDLLDALRSIKEDNVHTRKNSLEEMQVLFHSLHPKFKHVGTDDIDDIDDMGHMVKEAFIAEHSAIGEAVLVSGSSLAARQYSKHGVPSNLRPQLWDLMLQSDITESYPAYASRVHQRLLDKASQCGVLADTLVQLDSKHAANDDSYFVFEDTVRHILMLWTHDEWLQQAVIQDEVLPVASEWGFRGHGPQSKHGDKTTLDTRGMQLTTTTLLSGVTIERGIKDTLYPPNGIHPFYGISLYAMPVCFVHSNPKYAYLTFRELYARYFHRLHSISSRQETLLHLCLTFEKVLKQADAGLFHHLSSTLAYPPLDLAFKWIVYGFVGVLDCEQVLLLWDRMMGFDSLYLLPLTAVALIYYRRSQLLEAETTLAIEVSAAESC</sequence>
<dbReference type="PANTHER" id="PTHR16110:SF1">
    <property type="entry name" value="TBC1 DOMAIN FAMILY MEMBER 19"/>
    <property type="match status" value="1"/>
</dbReference>
<comment type="caution">
    <text evidence="2">The sequence shown here is derived from an EMBL/GenBank/DDBJ whole genome shotgun (WGS) entry which is preliminary data.</text>
</comment>
<name>A0ABQ8FFG8_9FUNG</name>
<dbReference type="SUPFAM" id="SSF47923">
    <property type="entry name" value="Ypt/Rab-GAP domain of gyp1p"/>
    <property type="match status" value="1"/>
</dbReference>
<organism evidence="2 3">
    <name type="scientific">Batrachochytrium salamandrivorans</name>
    <dbReference type="NCBI Taxonomy" id="1357716"/>
    <lineage>
        <taxon>Eukaryota</taxon>
        <taxon>Fungi</taxon>
        <taxon>Fungi incertae sedis</taxon>
        <taxon>Chytridiomycota</taxon>
        <taxon>Chytridiomycota incertae sedis</taxon>
        <taxon>Chytridiomycetes</taxon>
        <taxon>Rhizophydiales</taxon>
        <taxon>Rhizophydiales incertae sedis</taxon>
        <taxon>Batrachochytrium</taxon>
    </lineage>
</organism>